<dbReference type="SUPFAM" id="SSF53697">
    <property type="entry name" value="SIS domain"/>
    <property type="match status" value="1"/>
</dbReference>
<dbReference type="Gene3D" id="3.40.50.10490">
    <property type="entry name" value="Glucose-6-phosphate isomerase like protein, domain 1"/>
    <property type="match status" value="2"/>
</dbReference>
<feature type="domain" description="SIS" evidence="2">
    <location>
        <begin position="213"/>
        <end position="354"/>
    </location>
</feature>
<dbReference type="EMBL" id="CP047898">
    <property type="protein sequence ID" value="QHK18581.1"/>
    <property type="molecule type" value="Genomic_DNA"/>
</dbReference>
<sequence length="364" mass="37619">MTITPTAATTPTTVPGAYMRAEIAEQPYRWLDLIDWKRPALEAAAGLIREAEPQLLVFAARGSSDHAAIYGQYLAHNLLGVPALLATPSTVTAFGTELRYPASVMLAVSQSGESPDLLDTVRAAKRAGVPIVAFTNNEMSPLAALGEVHVPLMAGAELSVAATKTYTAELLTLYVVLSLAAGVAWNDVASQVRIAVNAATSVLKNTAPIVADLAEKLTAVERILVVGRGYSMSTAKEGALKLMETNAIAASGWSAADATHGPLGQVVESTPVIVLTASPAGRDSVERFASAAAILGGRMIIVGPGGDDNAEHVPLAALDSVGLDTALIPLLEIIPLQQLALALSLATGKNPDLPAGLNKVTKTL</sequence>
<dbReference type="GO" id="GO:0097367">
    <property type="term" value="F:carbohydrate derivative binding"/>
    <property type="evidence" value="ECO:0007669"/>
    <property type="project" value="InterPro"/>
</dbReference>
<dbReference type="Proteomes" id="UP000464186">
    <property type="component" value="Chromosome"/>
</dbReference>
<feature type="domain" description="SIS" evidence="2">
    <location>
        <begin position="44"/>
        <end position="186"/>
    </location>
</feature>
<keyword evidence="4" id="KW-1185">Reference proteome</keyword>
<proteinExistence type="predicted"/>
<dbReference type="PANTHER" id="PTHR10937:SF8">
    <property type="entry name" value="AMINOTRANSFERASE-RELATED"/>
    <property type="match status" value="1"/>
</dbReference>
<evidence type="ECO:0000313" key="3">
    <source>
        <dbReference type="EMBL" id="QHK18581.1"/>
    </source>
</evidence>
<dbReference type="InterPro" id="IPR046348">
    <property type="entry name" value="SIS_dom_sf"/>
</dbReference>
<dbReference type="PANTHER" id="PTHR10937">
    <property type="entry name" value="GLUCOSAMINE--FRUCTOSE-6-PHOSPHATE AMINOTRANSFERASE, ISOMERIZING"/>
    <property type="match status" value="1"/>
</dbReference>
<dbReference type="AlphaFoldDB" id="A0A6P1NP65"/>
<dbReference type="InterPro" id="IPR035466">
    <property type="entry name" value="GlmS/AgaS_SIS"/>
</dbReference>
<dbReference type="InterPro" id="IPR035490">
    <property type="entry name" value="GlmS/FrlB_SIS"/>
</dbReference>
<dbReference type="CDD" id="cd05008">
    <property type="entry name" value="SIS_GlmS_GlmD_1"/>
    <property type="match status" value="1"/>
</dbReference>
<dbReference type="InterPro" id="IPR001347">
    <property type="entry name" value="SIS_dom"/>
</dbReference>
<dbReference type="CDD" id="cd05009">
    <property type="entry name" value="SIS_GlmS_GlmD_2"/>
    <property type="match status" value="1"/>
</dbReference>
<organism evidence="3 4">
    <name type="scientific">Pseudarthrobacter psychrotolerans</name>
    <dbReference type="NCBI Taxonomy" id="2697569"/>
    <lineage>
        <taxon>Bacteria</taxon>
        <taxon>Bacillati</taxon>
        <taxon>Actinomycetota</taxon>
        <taxon>Actinomycetes</taxon>
        <taxon>Micrococcales</taxon>
        <taxon>Micrococcaceae</taxon>
        <taxon>Pseudarthrobacter</taxon>
    </lineage>
</organism>
<dbReference type="KEGG" id="psey:GU243_00970"/>
<reference evidence="3 4" key="1">
    <citation type="submission" date="2020-01" db="EMBL/GenBank/DDBJ databases">
        <title>Pseudarthrobacter psychrotolerans sp. nov., isolated from antarctic soil.</title>
        <authorList>
            <person name="Shin Y."/>
            <person name="Park W."/>
        </authorList>
    </citation>
    <scope>NUCLEOTIDE SEQUENCE [LARGE SCALE GENOMIC DNA]</scope>
    <source>
        <strain evidence="3 4">YJ56</strain>
    </source>
</reference>
<name>A0A6P1NP65_9MICC</name>
<keyword evidence="1" id="KW-0677">Repeat</keyword>
<dbReference type="Pfam" id="PF01380">
    <property type="entry name" value="SIS"/>
    <property type="match status" value="2"/>
</dbReference>
<evidence type="ECO:0000256" key="1">
    <source>
        <dbReference type="ARBA" id="ARBA00022737"/>
    </source>
</evidence>
<dbReference type="PROSITE" id="PS51464">
    <property type="entry name" value="SIS"/>
    <property type="match status" value="2"/>
</dbReference>
<accession>A0A6P1NP65</accession>
<dbReference type="GO" id="GO:1901135">
    <property type="term" value="P:carbohydrate derivative metabolic process"/>
    <property type="evidence" value="ECO:0007669"/>
    <property type="project" value="InterPro"/>
</dbReference>
<evidence type="ECO:0000259" key="2">
    <source>
        <dbReference type="PROSITE" id="PS51464"/>
    </source>
</evidence>
<evidence type="ECO:0000313" key="4">
    <source>
        <dbReference type="Proteomes" id="UP000464186"/>
    </source>
</evidence>
<protein>
    <submittedName>
        <fullName evidence="3">SIS domain-containing protein</fullName>
    </submittedName>
</protein>
<gene>
    <name evidence="3" type="ORF">GU243_00970</name>
</gene>